<name>A0A841HD69_HALSI</name>
<feature type="compositionally biased region" description="Polar residues" evidence="1">
    <location>
        <begin position="104"/>
        <end position="113"/>
    </location>
</feature>
<feature type="compositionally biased region" description="Basic and acidic residues" evidence="1">
    <location>
        <begin position="765"/>
        <end position="775"/>
    </location>
</feature>
<proteinExistence type="predicted"/>
<dbReference type="RefSeq" id="WP_010901968.1">
    <property type="nucleotide sequence ID" value="NZ_JACHGX010000016.1"/>
</dbReference>
<evidence type="ECO:0000313" key="3">
    <source>
        <dbReference type="Proteomes" id="UP000642919"/>
    </source>
</evidence>
<feature type="compositionally biased region" description="Acidic residues" evidence="1">
    <location>
        <begin position="777"/>
        <end position="786"/>
    </location>
</feature>
<organism evidence="2 3">
    <name type="scientific">Halobacterium salinarum</name>
    <name type="common">Halobacterium halobium</name>
    <dbReference type="NCBI Taxonomy" id="2242"/>
    <lineage>
        <taxon>Archaea</taxon>
        <taxon>Methanobacteriati</taxon>
        <taxon>Methanobacteriota</taxon>
        <taxon>Stenosarchaea group</taxon>
        <taxon>Halobacteria</taxon>
        <taxon>Halobacteriales</taxon>
        <taxon>Halobacteriaceae</taxon>
        <taxon>Halobacterium</taxon>
    </lineage>
</organism>
<reference evidence="2" key="1">
    <citation type="submission" date="2020-08" db="EMBL/GenBank/DDBJ databases">
        <title>Genomic Encyclopedia of Type Strains, Phase IV (KMG-IV): sequencing the most valuable type-strain genomes for metagenomic binning, comparative biology and taxonomic classification.</title>
        <authorList>
            <person name="Goeker M."/>
        </authorList>
    </citation>
    <scope>NUCLEOTIDE SEQUENCE</scope>
    <source>
        <strain evidence="2">DSM 669</strain>
    </source>
</reference>
<protein>
    <submittedName>
        <fullName evidence="2">Uncharacterized protein</fullName>
    </submittedName>
</protein>
<accession>A0A841HD69</accession>
<comment type="caution">
    <text evidence="2">The sequence shown here is derived from an EMBL/GenBank/DDBJ whole genome shotgun (WGS) entry which is preliminary data.</text>
</comment>
<gene>
    <name evidence="2" type="ORF">HNR49_002391</name>
</gene>
<dbReference type="AlphaFoldDB" id="A0A841HD69"/>
<dbReference type="EMBL" id="JACHGX010000016">
    <property type="protein sequence ID" value="MBB6091001.1"/>
    <property type="molecule type" value="Genomic_DNA"/>
</dbReference>
<sequence length="786" mass="88990">MATAQTDPQSEAESDREDHSASYHHGISIQPSTLETDEYDRTKVVYVKVPASMKGTFESGPESGSNVISDLFHNGNYTIDEVEEFAWPVVDGMLYAFRSYTPSRQSTTQTKVTDSAKGPDSLPEPLHTTYSKLKSELPDALKIRIGVLPMGAFGSSPALGTRLVMEHSNRKPAGREKVSDADANALFEDLAGEPFLYHALYRQSDRLPESNAYQITVRIFLFNPYYKISTESEYAECLRFGRECDPADSFTKLGVSSSLTVIDAGYYIPWRETEVVMPSRESGLPHFSKNPSFITGESEFDDMRRGQYGASNTLEDLCEYTSLLAREIDLEHYVGLGTINPGVDPWQKAPEATGFDITDVGIDPEEILPDEVTISVDAPVEDTEFDQASTTANDGTEVHWEAIKGVAVGFDAEGYDVVIVTQDTGSRPDLWVRRDDGEIFAVEVEYRTRSKAGSFYTNLIRQAVWGYKTITVMVPETDEHGRTESLDRLGKWALNSLAIPMKQRDPTKTELHNCSGKIVVDDKTLLLPDGVSEANWWLTCDREYLLIHDGKVLARGDATTPFEAFEYNLPRYYEDDDHYVVENQYGKPVQTYNKEADIENTTLRRCHRPVDLSYLQFVEALYCYNPDTDELVQQDMTAHWDVEQASTRNEKSHQQAFETFLVEHENDDPILERDCRPFIKNWIEQLSTHGHPGNNIYGDYRSDYYPRKRISTERGMEQSYPGISFRYPRGLISPDLPGLNTKPVFPDDWNIPPEEVLQEPLIYGLDDRSEIHTATETENEDETETP</sequence>
<feature type="region of interest" description="Disordered" evidence="1">
    <location>
        <begin position="104"/>
        <end position="125"/>
    </location>
</feature>
<dbReference type="OMA" id="AFETEGY"/>
<evidence type="ECO:0000256" key="1">
    <source>
        <dbReference type="SAM" id="MobiDB-lite"/>
    </source>
</evidence>
<evidence type="ECO:0000313" key="2">
    <source>
        <dbReference type="EMBL" id="MBB6091001.1"/>
    </source>
</evidence>
<feature type="region of interest" description="Disordered" evidence="1">
    <location>
        <begin position="764"/>
        <end position="786"/>
    </location>
</feature>
<feature type="region of interest" description="Disordered" evidence="1">
    <location>
        <begin position="1"/>
        <end position="35"/>
    </location>
</feature>
<dbReference type="GeneID" id="68693014"/>
<dbReference type="Proteomes" id="UP000642919">
    <property type="component" value="Unassembled WGS sequence"/>
</dbReference>